<gene>
    <name evidence="2" type="ORF">WR25_00436</name>
</gene>
<evidence type="ECO:0000313" key="3">
    <source>
        <dbReference type="Proteomes" id="UP000218231"/>
    </source>
</evidence>
<evidence type="ECO:0000313" key="2">
    <source>
        <dbReference type="EMBL" id="PAV78836.1"/>
    </source>
</evidence>
<feature type="region of interest" description="Disordered" evidence="1">
    <location>
        <begin position="156"/>
        <end position="185"/>
    </location>
</feature>
<dbReference type="OrthoDB" id="21085at2759"/>
<reference evidence="2 3" key="1">
    <citation type="journal article" date="2017" name="Curr. Biol.">
        <title>Genome architecture and evolution of a unichromosomal asexual nematode.</title>
        <authorList>
            <person name="Fradin H."/>
            <person name="Zegar C."/>
            <person name="Gutwein M."/>
            <person name="Lucas J."/>
            <person name="Kovtun M."/>
            <person name="Corcoran D."/>
            <person name="Baugh L.R."/>
            <person name="Kiontke K."/>
            <person name="Gunsalus K."/>
            <person name="Fitch D.H."/>
            <person name="Piano F."/>
        </authorList>
    </citation>
    <scope>NUCLEOTIDE SEQUENCE [LARGE SCALE GENOMIC DNA]</scope>
    <source>
        <strain evidence="2">PF1309</strain>
    </source>
</reference>
<sequence>MSLSMCFCSRSAFDVAQDESPPSPSGCFKDDWTTLYKLKGATNGKIAPTMKTFKPISGYDDVLATARVRPLPMRRERSDLCSSSSAFRLARHTERSPEPATATASGGSPALSNNKQHNQGSPPSRNLSMRQAMRPPPMNADDPQNINKCIEELRRKRLQSPNDMLLPRRESSSKSSSSSKPFTANISNTNAVIGQPQQMHECNNNDKQLCIEMPQIALRQRSNNYASWRGSRAEHRLSVPNLAPELPLAAERQTAKAIREKLGRNGDGELSVINEGLITPVIRRKQFDQPSAAVQAVSPPSSIANSMVNQNDTGVLPMGGTVARGREALEALFIQQQHLDDKISPTGMAPKFPAESHLGSALQPVHKRYVDFLL</sequence>
<name>A0A2A2KXW5_9BILA</name>
<keyword evidence="3" id="KW-1185">Reference proteome</keyword>
<comment type="caution">
    <text evidence="2">The sequence shown here is derived from an EMBL/GenBank/DDBJ whole genome shotgun (WGS) entry which is preliminary data.</text>
</comment>
<proteinExistence type="predicted"/>
<feature type="region of interest" description="Disordered" evidence="1">
    <location>
        <begin position="75"/>
        <end position="144"/>
    </location>
</feature>
<dbReference type="Proteomes" id="UP000218231">
    <property type="component" value="Unassembled WGS sequence"/>
</dbReference>
<evidence type="ECO:0000256" key="1">
    <source>
        <dbReference type="SAM" id="MobiDB-lite"/>
    </source>
</evidence>
<accession>A0A2A2KXW5</accession>
<organism evidence="2 3">
    <name type="scientific">Diploscapter pachys</name>
    <dbReference type="NCBI Taxonomy" id="2018661"/>
    <lineage>
        <taxon>Eukaryota</taxon>
        <taxon>Metazoa</taxon>
        <taxon>Ecdysozoa</taxon>
        <taxon>Nematoda</taxon>
        <taxon>Chromadorea</taxon>
        <taxon>Rhabditida</taxon>
        <taxon>Rhabditina</taxon>
        <taxon>Rhabditomorpha</taxon>
        <taxon>Rhabditoidea</taxon>
        <taxon>Rhabditidae</taxon>
        <taxon>Diploscapter</taxon>
    </lineage>
</organism>
<dbReference type="EMBL" id="LIAE01007509">
    <property type="protein sequence ID" value="PAV78836.1"/>
    <property type="molecule type" value="Genomic_DNA"/>
</dbReference>
<dbReference type="STRING" id="2018661.A0A2A2KXW5"/>
<feature type="compositionally biased region" description="Polar residues" evidence="1">
    <location>
        <begin position="102"/>
        <end position="129"/>
    </location>
</feature>
<protein>
    <submittedName>
        <fullName evidence="2">Uncharacterized protein</fullName>
    </submittedName>
</protein>
<dbReference type="AlphaFoldDB" id="A0A2A2KXW5"/>